<keyword evidence="1" id="KW-1133">Transmembrane helix</keyword>
<dbReference type="RefSeq" id="WP_117727064.1">
    <property type="nucleotide sequence ID" value="NZ_QRSU01000001.1"/>
</dbReference>
<evidence type="ECO:0000256" key="1">
    <source>
        <dbReference type="SAM" id="Phobius"/>
    </source>
</evidence>
<keyword evidence="1" id="KW-0812">Transmembrane</keyword>
<dbReference type="GO" id="GO:0016787">
    <property type="term" value="F:hydrolase activity"/>
    <property type="evidence" value="ECO:0007669"/>
    <property type="project" value="UniProtKB-KW"/>
</dbReference>
<comment type="caution">
    <text evidence="2">The sequence shown here is derived from an EMBL/GenBank/DDBJ whole genome shotgun (WGS) entry which is preliminary data.</text>
</comment>
<organism evidence="2 3">
    <name type="scientific">Segatella copri</name>
    <dbReference type="NCBI Taxonomy" id="165179"/>
    <lineage>
        <taxon>Bacteria</taxon>
        <taxon>Pseudomonadati</taxon>
        <taxon>Bacteroidota</taxon>
        <taxon>Bacteroidia</taxon>
        <taxon>Bacteroidales</taxon>
        <taxon>Prevotellaceae</taxon>
        <taxon>Segatella</taxon>
    </lineage>
</organism>
<gene>
    <name evidence="2" type="ORF">DXB80_01340</name>
</gene>
<evidence type="ECO:0000313" key="2">
    <source>
        <dbReference type="EMBL" id="RGN12561.1"/>
    </source>
</evidence>
<dbReference type="EMBL" id="QSUC01000002">
    <property type="protein sequence ID" value="RGN12561.1"/>
    <property type="molecule type" value="Genomic_DNA"/>
</dbReference>
<dbReference type="AlphaFoldDB" id="A0AA92VWP2"/>
<name>A0AA92VWP2_9BACT</name>
<keyword evidence="1" id="KW-0472">Membrane</keyword>
<reference evidence="2 3" key="1">
    <citation type="submission" date="2018-08" db="EMBL/GenBank/DDBJ databases">
        <title>A genome reference for cultivated species of the human gut microbiota.</title>
        <authorList>
            <person name="Zou Y."/>
            <person name="Xue W."/>
            <person name="Luo G."/>
        </authorList>
    </citation>
    <scope>NUCLEOTIDE SEQUENCE [LARGE SCALE GENOMIC DNA]</scope>
    <source>
        <strain evidence="2 3">OM06-11</strain>
    </source>
</reference>
<sequence>MESLFELWSRRDPNWEIRYQESIMDVFCDYGKGRNSFQAARGKYFGAGYEIFIIAFFIGLYFDKTKPLIDDKAKVKHFGWSIQKWGNIEFRLGRTPYDKIQKFIFAALIARTDVDLIALDKGEISSRKVVDQLMDKMEQYANFGFSYIAEKMEDDPNYFFKETAFLHLFLSFLNKEDEANEDNELEEL</sequence>
<accession>A0AA92VWP2</accession>
<protein>
    <submittedName>
        <fullName evidence="2">Glycoside hydrolase family 15</fullName>
    </submittedName>
</protein>
<keyword evidence="2" id="KW-0378">Hydrolase</keyword>
<feature type="transmembrane region" description="Helical" evidence="1">
    <location>
        <begin position="44"/>
        <end position="62"/>
    </location>
</feature>
<dbReference type="Proteomes" id="UP000261245">
    <property type="component" value="Unassembled WGS sequence"/>
</dbReference>
<proteinExistence type="predicted"/>
<evidence type="ECO:0000313" key="3">
    <source>
        <dbReference type="Proteomes" id="UP000261245"/>
    </source>
</evidence>